<keyword evidence="3" id="KW-1185">Reference proteome</keyword>
<accession>A0ABX7FVP2</accession>
<gene>
    <name evidence="2" type="primary">amaP</name>
    <name evidence="2" type="ORF">JNE38_12100</name>
</gene>
<dbReference type="NCBIfam" id="NF033218">
    <property type="entry name" value="anchor_AmaP"/>
    <property type="match status" value="1"/>
</dbReference>
<protein>
    <submittedName>
        <fullName evidence="2">Alkaline shock response membrane anchor protein AmaP</fullName>
    </submittedName>
</protein>
<feature type="transmembrane region" description="Helical" evidence="1">
    <location>
        <begin position="51"/>
        <end position="69"/>
    </location>
</feature>
<proteinExistence type="predicted"/>
<keyword evidence="1" id="KW-0812">Transmembrane</keyword>
<feature type="transmembrane region" description="Helical" evidence="1">
    <location>
        <begin position="9"/>
        <end position="31"/>
    </location>
</feature>
<evidence type="ECO:0000313" key="2">
    <source>
        <dbReference type="EMBL" id="QRG69794.1"/>
    </source>
</evidence>
<organism evidence="2 3">
    <name type="scientific">Brevibacillus choshinensis</name>
    <dbReference type="NCBI Taxonomy" id="54911"/>
    <lineage>
        <taxon>Bacteria</taxon>
        <taxon>Bacillati</taxon>
        <taxon>Bacillota</taxon>
        <taxon>Bacilli</taxon>
        <taxon>Bacillales</taxon>
        <taxon>Paenibacillaceae</taxon>
        <taxon>Brevibacillus</taxon>
    </lineage>
</organism>
<reference evidence="2 3" key="1">
    <citation type="submission" date="2021-01" db="EMBL/GenBank/DDBJ databases">
        <title>Identification of strong promoters based on the transcriptome of Brevibacillus choshinensis.</title>
        <authorList>
            <person name="Yao D."/>
            <person name="Zhang K."/>
            <person name="Wu J."/>
        </authorList>
    </citation>
    <scope>NUCLEOTIDE SEQUENCE [LARGE SCALE GENOMIC DNA]</scope>
    <source>
        <strain evidence="2 3">HPD31-SP3</strain>
    </source>
</reference>
<name>A0ABX7FVP2_BRECH</name>
<sequence>MHVNLFDRFILTIYSFALIIASCIAIAATSGLISPEVFRPYVEQMLSGTNLAYLIVAIIFLVVSLRFFFSSFRRTKPKVDRGIRQRSDLGEVNITIQTIQTIAERAARRVKGVRDIKTNVKSLESGNIITMRVSVDGETPLPDLTQKLQQDVKDQVEGIAGVVISEVAVVVTEVAQQENYAARRRVE</sequence>
<evidence type="ECO:0000256" key="1">
    <source>
        <dbReference type="SAM" id="Phobius"/>
    </source>
</evidence>
<keyword evidence="1" id="KW-0472">Membrane</keyword>
<dbReference type="RefSeq" id="WP_203356774.1">
    <property type="nucleotide sequence ID" value="NZ_CP069127.1"/>
</dbReference>
<keyword evidence="1" id="KW-1133">Transmembrane helix</keyword>
<dbReference type="EMBL" id="CP069127">
    <property type="protein sequence ID" value="QRG69794.1"/>
    <property type="molecule type" value="Genomic_DNA"/>
</dbReference>
<evidence type="ECO:0000313" key="3">
    <source>
        <dbReference type="Proteomes" id="UP000596248"/>
    </source>
</evidence>
<dbReference type="Proteomes" id="UP000596248">
    <property type="component" value="Chromosome"/>
</dbReference>